<dbReference type="EC" id="2.7.1.23" evidence="6"/>
<dbReference type="PANTHER" id="PTHR20275:SF0">
    <property type="entry name" value="NAD KINASE"/>
    <property type="match status" value="1"/>
</dbReference>
<accession>A0A370GWI0</accession>
<dbReference type="RefSeq" id="WP_114833526.1">
    <property type="nucleotide sequence ID" value="NZ_LR699114.1"/>
</dbReference>
<evidence type="ECO:0000313" key="7">
    <source>
        <dbReference type="EMBL" id="RDI48045.1"/>
    </source>
</evidence>
<dbReference type="GO" id="GO:0051287">
    <property type="term" value="F:NAD binding"/>
    <property type="evidence" value="ECO:0007669"/>
    <property type="project" value="UniProtKB-ARBA"/>
</dbReference>
<dbReference type="HAMAP" id="MF_00361">
    <property type="entry name" value="NAD_kinase"/>
    <property type="match status" value="1"/>
</dbReference>
<evidence type="ECO:0000256" key="2">
    <source>
        <dbReference type="ARBA" id="ARBA00022777"/>
    </source>
</evidence>
<dbReference type="InterPro" id="IPR016064">
    <property type="entry name" value="NAD/diacylglycerol_kinase_sf"/>
</dbReference>
<keyword evidence="3 6" id="KW-0521">NADP</keyword>
<dbReference type="GO" id="GO:0006741">
    <property type="term" value="P:NADP+ biosynthetic process"/>
    <property type="evidence" value="ECO:0007669"/>
    <property type="project" value="UniProtKB-UniRule"/>
</dbReference>
<evidence type="ECO:0000256" key="1">
    <source>
        <dbReference type="ARBA" id="ARBA00022679"/>
    </source>
</evidence>
<dbReference type="GO" id="GO:0019674">
    <property type="term" value="P:NAD+ metabolic process"/>
    <property type="evidence" value="ECO:0007669"/>
    <property type="project" value="InterPro"/>
</dbReference>
<keyword evidence="4 6" id="KW-0520">NAD</keyword>
<proteinExistence type="inferred from homology"/>
<dbReference type="InterPro" id="IPR017437">
    <property type="entry name" value="ATP-NAD_kinase_PpnK-typ_C"/>
</dbReference>
<feature type="binding site" evidence="6">
    <location>
        <position position="247"/>
    </location>
    <ligand>
        <name>NAD(+)</name>
        <dbReference type="ChEBI" id="CHEBI:57540"/>
    </ligand>
</feature>
<dbReference type="EMBL" id="QQAX01000003">
    <property type="protein sequence ID" value="RDI48045.1"/>
    <property type="molecule type" value="Genomic_DNA"/>
</dbReference>
<comment type="subcellular location">
    <subcellularLocation>
        <location evidence="6">Cytoplasm</location>
    </subcellularLocation>
</comment>
<feature type="binding site" evidence="6">
    <location>
        <begin position="146"/>
        <end position="147"/>
    </location>
    <ligand>
        <name>NAD(+)</name>
        <dbReference type="ChEBI" id="CHEBI:57540"/>
    </ligand>
</feature>
<comment type="cofactor">
    <cofactor evidence="6">
        <name>a divalent metal cation</name>
        <dbReference type="ChEBI" id="CHEBI:60240"/>
    </cofactor>
</comment>
<name>A0A370GWI0_9COXI</name>
<feature type="binding site" evidence="6">
    <location>
        <begin position="73"/>
        <end position="74"/>
    </location>
    <ligand>
        <name>NAD(+)</name>
        <dbReference type="ChEBI" id="CHEBI:57540"/>
    </ligand>
</feature>
<comment type="similarity">
    <text evidence="6">Belongs to the NAD kinase family.</text>
</comment>
<feature type="binding site" evidence="6">
    <location>
        <begin position="187"/>
        <end position="192"/>
    </location>
    <ligand>
        <name>NAD(+)</name>
        <dbReference type="ChEBI" id="CHEBI:57540"/>
    </ligand>
</feature>
<evidence type="ECO:0000256" key="3">
    <source>
        <dbReference type="ARBA" id="ARBA00022857"/>
    </source>
</evidence>
<dbReference type="InterPro" id="IPR002504">
    <property type="entry name" value="NADK"/>
</dbReference>
<comment type="function">
    <text evidence="6">Involved in the regulation of the intracellular balance of NAD and NADP, and is a key enzyme in the biosynthesis of NADP. Catalyzes specifically the phosphorylation on 2'-hydroxyl of the adenosine moiety of NAD to yield NADP.</text>
</comment>
<dbReference type="Proteomes" id="UP000254720">
    <property type="component" value="Unassembled WGS sequence"/>
</dbReference>
<dbReference type="Pfam" id="PF01513">
    <property type="entry name" value="NAD_kinase"/>
    <property type="match status" value="1"/>
</dbReference>
<dbReference type="Gene3D" id="3.40.50.10330">
    <property type="entry name" value="Probable inorganic polyphosphate/atp-NAD kinase, domain 1"/>
    <property type="match status" value="1"/>
</dbReference>
<gene>
    <name evidence="6" type="primary">nadK</name>
    <name evidence="7" type="ORF">C8D86_1039</name>
</gene>
<dbReference type="GO" id="GO:0046872">
    <property type="term" value="F:metal ion binding"/>
    <property type="evidence" value="ECO:0007669"/>
    <property type="project" value="UniProtKB-UniRule"/>
</dbReference>
<dbReference type="InterPro" id="IPR017438">
    <property type="entry name" value="ATP-NAD_kinase_N"/>
</dbReference>
<keyword evidence="8" id="KW-1185">Reference proteome</keyword>
<reference evidence="7 8" key="1">
    <citation type="submission" date="2018-07" db="EMBL/GenBank/DDBJ databases">
        <title>Genomic Encyclopedia of Type Strains, Phase IV (KMG-IV): sequencing the most valuable type-strain genomes for metagenomic binning, comparative biology and taxonomic classification.</title>
        <authorList>
            <person name="Goeker M."/>
        </authorList>
    </citation>
    <scope>NUCLEOTIDE SEQUENCE [LARGE SCALE GENOMIC DNA]</scope>
    <source>
        <strain evidence="7 8">DSM 16500</strain>
    </source>
</reference>
<comment type="caution">
    <text evidence="7">The sequence shown here is derived from an EMBL/GenBank/DDBJ whole genome shotgun (WGS) entry which is preliminary data.</text>
</comment>
<keyword evidence="1 6" id="KW-0808">Transferase</keyword>
<feature type="active site" description="Proton acceptor" evidence="6">
    <location>
        <position position="73"/>
    </location>
</feature>
<dbReference type="GO" id="GO:0005737">
    <property type="term" value="C:cytoplasm"/>
    <property type="evidence" value="ECO:0007669"/>
    <property type="project" value="UniProtKB-SubCell"/>
</dbReference>
<protein>
    <recommendedName>
        <fullName evidence="6">NAD kinase</fullName>
        <ecNumber evidence="6">2.7.1.23</ecNumber>
    </recommendedName>
    <alternativeName>
        <fullName evidence="6">ATP-dependent NAD kinase</fullName>
    </alternativeName>
</protein>
<evidence type="ECO:0000256" key="5">
    <source>
        <dbReference type="ARBA" id="ARBA00047925"/>
    </source>
</evidence>
<dbReference type="NCBIfam" id="NF002306">
    <property type="entry name" value="PRK01231.1"/>
    <property type="match status" value="1"/>
</dbReference>
<dbReference type="OrthoDB" id="9774737at2"/>
<keyword evidence="6" id="KW-0547">Nucleotide-binding</keyword>
<dbReference type="PANTHER" id="PTHR20275">
    <property type="entry name" value="NAD KINASE"/>
    <property type="match status" value="1"/>
</dbReference>
<keyword evidence="6" id="KW-0067">ATP-binding</keyword>
<evidence type="ECO:0000256" key="4">
    <source>
        <dbReference type="ARBA" id="ARBA00023027"/>
    </source>
</evidence>
<evidence type="ECO:0000256" key="6">
    <source>
        <dbReference type="HAMAP-Rule" id="MF_00361"/>
    </source>
</evidence>
<dbReference type="AlphaFoldDB" id="A0A370GWI0"/>
<dbReference type="SUPFAM" id="SSF111331">
    <property type="entry name" value="NAD kinase/diacylglycerol kinase-like"/>
    <property type="match status" value="1"/>
</dbReference>
<feature type="binding site" evidence="6">
    <location>
        <position position="176"/>
    </location>
    <ligand>
        <name>NAD(+)</name>
        <dbReference type="ChEBI" id="CHEBI:57540"/>
    </ligand>
</feature>
<dbReference type="GO" id="GO:0005524">
    <property type="term" value="F:ATP binding"/>
    <property type="evidence" value="ECO:0007669"/>
    <property type="project" value="UniProtKB-KW"/>
</dbReference>
<dbReference type="Pfam" id="PF20143">
    <property type="entry name" value="NAD_kinase_C"/>
    <property type="match status" value="1"/>
</dbReference>
<keyword evidence="2 6" id="KW-0418">Kinase</keyword>
<comment type="caution">
    <text evidence="6">Lacks conserved residue(s) required for the propagation of feature annotation.</text>
</comment>
<dbReference type="GO" id="GO:0003951">
    <property type="term" value="F:NAD+ kinase activity"/>
    <property type="evidence" value="ECO:0007669"/>
    <property type="project" value="UniProtKB-UniRule"/>
</dbReference>
<keyword evidence="6" id="KW-0963">Cytoplasm</keyword>
<organism evidence="7 8">
    <name type="scientific">Aquicella lusitana</name>
    <dbReference type="NCBI Taxonomy" id="254246"/>
    <lineage>
        <taxon>Bacteria</taxon>
        <taxon>Pseudomonadati</taxon>
        <taxon>Pseudomonadota</taxon>
        <taxon>Gammaproteobacteria</taxon>
        <taxon>Legionellales</taxon>
        <taxon>Coxiellaceae</taxon>
        <taxon>Aquicella</taxon>
    </lineage>
</organism>
<comment type="catalytic activity">
    <reaction evidence="5 6">
        <text>NAD(+) + ATP = ADP + NADP(+) + H(+)</text>
        <dbReference type="Rhea" id="RHEA:18629"/>
        <dbReference type="ChEBI" id="CHEBI:15378"/>
        <dbReference type="ChEBI" id="CHEBI:30616"/>
        <dbReference type="ChEBI" id="CHEBI:57540"/>
        <dbReference type="ChEBI" id="CHEBI:58349"/>
        <dbReference type="ChEBI" id="CHEBI:456216"/>
        <dbReference type="EC" id="2.7.1.23"/>
    </reaction>
</comment>
<dbReference type="Gene3D" id="2.60.200.30">
    <property type="entry name" value="Probable inorganic polyphosphate/atp-NAD kinase, domain 2"/>
    <property type="match status" value="1"/>
</dbReference>
<feature type="binding site" evidence="6">
    <location>
        <position position="157"/>
    </location>
    <ligand>
        <name>NAD(+)</name>
        <dbReference type="ChEBI" id="CHEBI:57540"/>
    </ligand>
</feature>
<feature type="binding site" evidence="6">
    <location>
        <position position="78"/>
    </location>
    <ligand>
        <name>NAD(+)</name>
        <dbReference type="ChEBI" id="CHEBI:57540"/>
    </ligand>
</feature>
<sequence length="295" mass="32441">MPSQFKVVGIMGRVKNPGVIETLKALIQYLRHLGQTLLVDAETAAAINDPSLPSIPKEALSKRCQLLIVVGGDGSLLHAAHTVVESEIPVLGVNRGRLGFLTDIHPTELQKIKSILEGEFRLEKRFLVTATVEYHGKILGQSDALNEVALIPDSVPHMNEFEIYIDEQFVCSQDSDGVIVATPTGSTAYALSGGGPILHPELDAIVIVPMFPHTLSIRPIVIQGDHRITIIITPNNTATPRLTCDGQAFISTPPGSHITIRKKPKQLHLIHPVDYDYYETLRSKLHWGHKLQYVE</sequence>
<evidence type="ECO:0000313" key="8">
    <source>
        <dbReference type="Proteomes" id="UP000254720"/>
    </source>
</evidence>